<dbReference type="EMBL" id="AMCI01008720">
    <property type="protein sequence ID" value="EJW90627.1"/>
    <property type="molecule type" value="Genomic_DNA"/>
</dbReference>
<dbReference type="GO" id="GO:0006094">
    <property type="term" value="P:gluconeogenesis"/>
    <property type="evidence" value="ECO:0007669"/>
    <property type="project" value="InterPro"/>
</dbReference>
<protein>
    <submittedName>
        <fullName evidence="3">Fructose-1,6-bisphosphatase</fullName>
        <ecNumber evidence="3">3.1.3.11</ecNumber>
    </submittedName>
</protein>
<dbReference type="Pfam" id="PF06874">
    <property type="entry name" value="FBPase_2"/>
    <property type="match status" value="1"/>
</dbReference>
<proteinExistence type="predicted"/>
<organism evidence="3">
    <name type="scientific">gut metagenome</name>
    <dbReference type="NCBI Taxonomy" id="749906"/>
    <lineage>
        <taxon>unclassified sequences</taxon>
        <taxon>metagenomes</taxon>
        <taxon>organismal metagenomes</taxon>
    </lineage>
</organism>
<sequence length="128" mass="14566">FYYQLRNREDICDSILEEFDALGPHSHIINGHVPVRTIKGEQPIKANGKLFVIDGGFSKAYQPETGIAGYTLVYHSHGMQLVQHEPFQSRQKAIEEGLDIKSTNFVLEFNSQRMMVKDTDKGKELVTQ</sequence>
<feature type="non-terminal residue" evidence="3">
    <location>
        <position position="128"/>
    </location>
</feature>
<keyword evidence="2" id="KW-0464">Manganese</keyword>
<keyword evidence="1 3" id="KW-0378">Hydrolase</keyword>
<feature type="non-terminal residue" evidence="3">
    <location>
        <position position="1"/>
    </location>
</feature>
<evidence type="ECO:0000256" key="2">
    <source>
        <dbReference type="ARBA" id="ARBA00023211"/>
    </source>
</evidence>
<dbReference type="EC" id="3.1.3.11" evidence="3"/>
<dbReference type="InterPro" id="IPR009164">
    <property type="entry name" value="FBPtase_class3"/>
</dbReference>
<evidence type="ECO:0000313" key="4">
    <source>
        <dbReference type="EMBL" id="EJW90627.1"/>
    </source>
</evidence>
<gene>
    <name evidence="4" type="ORF">EVA_21266</name>
    <name evidence="3" type="ORF">EVA_21267</name>
</gene>
<comment type="caution">
    <text evidence="3">The sequence shown here is derived from an EMBL/GenBank/DDBJ whole genome shotgun (WGS) entry which is preliminary data.</text>
</comment>
<name>J9F6V6_9ZZZZ</name>
<dbReference type="GO" id="GO:0042132">
    <property type="term" value="F:fructose 1,6-bisphosphate 1-phosphatase activity"/>
    <property type="evidence" value="ECO:0007669"/>
    <property type="project" value="UniProtKB-EC"/>
</dbReference>
<evidence type="ECO:0000256" key="1">
    <source>
        <dbReference type="ARBA" id="ARBA00022801"/>
    </source>
</evidence>
<dbReference type="AlphaFoldDB" id="J9F6V6"/>
<dbReference type="EMBL" id="AMCI01008721">
    <property type="protein sequence ID" value="EJW90626.1"/>
    <property type="molecule type" value="Genomic_DNA"/>
</dbReference>
<accession>J9F6V6</accession>
<reference evidence="3" key="1">
    <citation type="journal article" date="2012" name="PLoS ONE">
        <title>Gene sets for utilization of primary and secondary nutrition supplies in the distal gut of endangered iberian lynx.</title>
        <authorList>
            <person name="Alcaide M."/>
            <person name="Messina E."/>
            <person name="Richter M."/>
            <person name="Bargiela R."/>
            <person name="Peplies J."/>
            <person name="Huws S.A."/>
            <person name="Newbold C.J."/>
            <person name="Golyshin P.N."/>
            <person name="Simon M.A."/>
            <person name="Lopez G."/>
            <person name="Yakimov M.M."/>
            <person name="Ferrer M."/>
        </authorList>
    </citation>
    <scope>NUCLEOTIDE SEQUENCE</scope>
</reference>
<evidence type="ECO:0000313" key="3">
    <source>
        <dbReference type="EMBL" id="EJW90626.1"/>
    </source>
</evidence>